<keyword evidence="2" id="KW-1185">Reference proteome</keyword>
<comment type="caution">
    <text evidence="1">The sequence shown here is derived from an EMBL/GenBank/DDBJ whole genome shotgun (WGS) entry which is preliminary data.</text>
</comment>
<dbReference type="AlphaFoldDB" id="A0A2T4UCL0"/>
<organism evidence="1 2">
    <name type="scientific">Paraconexibacter algicola</name>
    <dbReference type="NCBI Taxonomy" id="2133960"/>
    <lineage>
        <taxon>Bacteria</taxon>
        <taxon>Bacillati</taxon>
        <taxon>Actinomycetota</taxon>
        <taxon>Thermoleophilia</taxon>
        <taxon>Solirubrobacterales</taxon>
        <taxon>Paraconexibacteraceae</taxon>
        <taxon>Paraconexibacter</taxon>
    </lineage>
</organism>
<gene>
    <name evidence="1" type="ORF">C7Y72_20575</name>
</gene>
<accession>A0A2T4UCL0</accession>
<name>A0A2T4UCL0_9ACTN</name>
<proteinExistence type="predicted"/>
<evidence type="ECO:0000313" key="1">
    <source>
        <dbReference type="EMBL" id="PTL54968.1"/>
    </source>
</evidence>
<dbReference type="Proteomes" id="UP000240739">
    <property type="component" value="Unassembled WGS sequence"/>
</dbReference>
<protein>
    <submittedName>
        <fullName evidence="1">Uncharacterized protein</fullName>
    </submittedName>
</protein>
<dbReference type="EMBL" id="PYYB01000004">
    <property type="protein sequence ID" value="PTL54968.1"/>
    <property type="molecule type" value="Genomic_DNA"/>
</dbReference>
<reference evidence="1 2" key="1">
    <citation type="submission" date="2018-03" db="EMBL/GenBank/DDBJ databases">
        <title>Aquarubrobacter algicola gen. nov., sp. nov., a novel actinobacterium isolated from shallow eutrophic lake during the end of cyanobacterial harmful algal blooms.</title>
        <authorList>
            <person name="Chun S.J."/>
        </authorList>
    </citation>
    <scope>NUCLEOTIDE SEQUENCE [LARGE SCALE GENOMIC DNA]</scope>
    <source>
        <strain evidence="1 2">Seoho-28</strain>
    </source>
</reference>
<sequence length="143" mass="15163">MPHARERPVSVASTTALVALLNRLGGRTDAVAASRDLIGLAPVHLPLVLVEDLGPEGVRVSALNVEELMARRLDEEQEAMALLGEVVRLGGVREPDPAGGPPAFWSARDPRDVARQALQWALDHPELELSGAAFAVARGVLDA</sequence>
<evidence type="ECO:0000313" key="2">
    <source>
        <dbReference type="Proteomes" id="UP000240739"/>
    </source>
</evidence>